<name>A0A6S7APB7_9BURK</name>
<evidence type="ECO:0000313" key="2">
    <source>
        <dbReference type="Proteomes" id="UP000494111"/>
    </source>
</evidence>
<gene>
    <name evidence="1" type="ORF">LMG3458_02484</name>
</gene>
<reference evidence="1 2" key="1">
    <citation type="submission" date="2020-04" db="EMBL/GenBank/DDBJ databases">
        <authorList>
            <person name="De Canck E."/>
        </authorList>
    </citation>
    <scope>NUCLEOTIDE SEQUENCE [LARGE SCALE GENOMIC DNA]</scope>
    <source>
        <strain evidence="1 2">LMG 3458</strain>
    </source>
</reference>
<proteinExistence type="predicted"/>
<protein>
    <submittedName>
        <fullName evidence="1">Uncharacterized protein</fullName>
    </submittedName>
</protein>
<dbReference type="EMBL" id="CADIJO010000007">
    <property type="protein sequence ID" value="CAB3697817.1"/>
    <property type="molecule type" value="Genomic_DNA"/>
</dbReference>
<dbReference type="AlphaFoldDB" id="A0A6S7APB7"/>
<evidence type="ECO:0000313" key="1">
    <source>
        <dbReference type="EMBL" id="CAB3697817.1"/>
    </source>
</evidence>
<accession>A0A6S7APB7</accession>
<dbReference type="Proteomes" id="UP000494111">
    <property type="component" value="Unassembled WGS sequence"/>
</dbReference>
<sequence>MQQCLENAARNAFENKLVCALETGNRAEARRVYAEAQDYLTQESLSYLSQMASADYGVDVSYA</sequence>
<organism evidence="1 2">
    <name type="scientific">Achromobacter deleyi</name>
    <dbReference type="NCBI Taxonomy" id="1353891"/>
    <lineage>
        <taxon>Bacteria</taxon>
        <taxon>Pseudomonadati</taxon>
        <taxon>Pseudomonadota</taxon>
        <taxon>Betaproteobacteria</taxon>
        <taxon>Burkholderiales</taxon>
        <taxon>Alcaligenaceae</taxon>
        <taxon>Achromobacter</taxon>
    </lineage>
</organism>